<proteinExistence type="predicted"/>
<dbReference type="EMBL" id="LR796858">
    <property type="protein sequence ID" value="CAB4170381.1"/>
    <property type="molecule type" value="Genomic_DNA"/>
</dbReference>
<dbReference type="EMBL" id="LR796944">
    <property type="protein sequence ID" value="CAB4176819.1"/>
    <property type="molecule type" value="Genomic_DNA"/>
</dbReference>
<reference evidence="4" key="1">
    <citation type="submission" date="2020-05" db="EMBL/GenBank/DDBJ databases">
        <authorList>
            <person name="Chiriac C."/>
            <person name="Salcher M."/>
            <person name="Ghai R."/>
            <person name="Kavagutti S V."/>
        </authorList>
    </citation>
    <scope>NUCLEOTIDE SEQUENCE</scope>
</reference>
<sequence>MYFNNFPVIYYDFEITPGNRTLMNITDITKNVRVRNALLANISLYDEYDIREGETPEIIAEKIYGNANYHWIVMLANQRYDYISDFPLPTYELEKFITQKYGVGNSYAIHHYVDVNKNIVDQWASGAASVSNYAYEDSVNESKRRIKLISPDLIPIVLENFNSL</sequence>
<dbReference type="InterPro" id="IPR022607">
    <property type="entry name" value="Phage_T4_Gp53_baseplate_wedge"/>
</dbReference>
<evidence type="ECO:0000313" key="3">
    <source>
        <dbReference type="EMBL" id="CAB4176819.1"/>
    </source>
</evidence>
<gene>
    <name evidence="4" type="ORF">UFOVP1666_38</name>
    <name evidence="1" type="ORF">UFOVP867_191</name>
    <name evidence="2" type="ORF">UFOVP913_8</name>
    <name evidence="3" type="ORF">UFOVP993_61</name>
</gene>
<evidence type="ECO:0000313" key="2">
    <source>
        <dbReference type="EMBL" id="CAB4170381.1"/>
    </source>
</evidence>
<dbReference type="EMBL" id="LR797534">
    <property type="protein sequence ID" value="CAB4222983.1"/>
    <property type="molecule type" value="Genomic_DNA"/>
</dbReference>
<dbReference type="EMBL" id="LR796815">
    <property type="protein sequence ID" value="CAB4168155.1"/>
    <property type="molecule type" value="Genomic_DNA"/>
</dbReference>
<protein>
    <submittedName>
        <fullName evidence="4">Baseplate wedge subunit</fullName>
    </submittedName>
</protein>
<accession>A0A6J5T5J1</accession>
<organism evidence="4">
    <name type="scientific">uncultured Caudovirales phage</name>
    <dbReference type="NCBI Taxonomy" id="2100421"/>
    <lineage>
        <taxon>Viruses</taxon>
        <taxon>Duplodnaviria</taxon>
        <taxon>Heunggongvirae</taxon>
        <taxon>Uroviricota</taxon>
        <taxon>Caudoviricetes</taxon>
        <taxon>Peduoviridae</taxon>
        <taxon>Maltschvirus</taxon>
        <taxon>Maltschvirus maltsch</taxon>
    </lineage>
</organism>
<name>A0A6J5T5J1_9CAUD</name>
<evidence type="ECO:0000313" key="1">
    <source>
        <dbReference type="EMBL" id="CAB4168155.1"/>
    </source>
</evidence>
<dbReference type="Pfam" id="PF11246">
    <property type="entry name" value="Phage_gp53"/>
    <property type="match status" value="1"/>
</dbReference>
<evidence type="ECO:0000313" key="4">
    <source>
        <dbReference type="EMBL" id="CAB4222983.1"/>
    </source>
</evidence>